<sequence length="311" mass="36243">MSYFWAESSVPMDVDEDEGYRRAREAQQARAARRAYDRAAQQAQAAQQFREAQRAREEQQAYDRASQQAREAQQGYNRAAQQAREAEQTYDHHTEGSWYRTKTSYFNHRAGSSFPSSAHGNPAFFEHDSTFFKDGSFFDNGPFFRDGTFFNDGPFFRGGTFESRTSERENQERQRAQDSTRKEEERMHNMNRWEYIKTWWAKDRQVYGSAFDDFSASASAFIADNTRPFPKIRRYGCQRANCVKGEVLGVCHHDVEVTLRGSGCFDEKMVKKERLKWHPDRWTGKGELQKMSNELFQLIQRIIDGDGDVVA</sequence>
<evidence type="ECO:0000313" key="2">
    <source>
        <dbReference type="EMBL" id="QSZ30623.1"/>
    </source>
</evidence>
<protein>
    <submittedName>
        <fullName evidence="2">Uncharacterized protein</fullName>
    </submittedName>
</protein>
<evidence type="ECO:0000313" key="3">
    <source>
        <dbReference type="Proteomes" id="UP000672032"/>
    </source>
</evidence>
<proteinExistence type="predicted"/>
<feature type="compositionally biased region" description="Low complexity" evidence="1">
    <location>
        <begin position="38"/>
        <end position="50"/>
    </location>
</feature>
<keyword evidence="3" id="KW-1185">Reference proteome</keyword>
<feature type="compositionally biased region" description="Basic and acidic residues" evidence="1">
    <location>
        <begin position="164"/>
        <end position="185"/>
    </location>
</feature>
<gene>
    <name evidence="2" type="ORF">DSL72_000180</name>
</gene>
<evidence type="ECO:0000256" key="1">
    <source>
        <dbReference type="SAM" id="MobiDB-lite"/>
    </source>
</evidence>
<feature type="region of interest" description="Disordered" evidence="1">
    <location>
        <begin position="160"/>
        <end position="185"/>
    </location>
</feature>
<feature type="compositionally biased region" description="Basic and acidic residues" evidence="1">
    <location>
        <begin position="84"/>
        <end position="94"/>
    </location>
</feature>
<dbReference type="Proteomes" id="UP000672032">
    <property type="component" value="Chromosome 2"/>
</dbReference>
<name>A0A8A3NYL1_9HELO</name>
<accession>A0A8A3NYL1</accession>
<reference evidence="2" key="1">
    <citation type="submission" date="2020-10" db="EMBL/GenBank/DDBJ databases">
        <title>Genome Sequence of Monilinia vaccinii-corymbosi Sheds Light on Mummy Berry Disease Infection of Blueberry and Mating Type.</title>
        <authorList>
            <person name="Yow A.G."/>
            <person name="Zhang Y."/>
            <person name="Bansal K."/>
            <person name="Eacker S.M."/>
            <person name="Sullivan S."/>
            <person name="Liachko I."/>
            <person name="Cubeta M.A."/>
            <person name="Rollins J.A."/>
            <person name="Ashrafi H."/>
        </authorList>
    </citation>
    <scope>NUCLEOTIDE SEQUENCE</scope>
    <source>
        <strain evidence="2">RL-1</strain>
    </source>
</reference>
<feature type="compositionally biased region" description="Polar residues" evidence="1">
    <location>
        <begin position="66"/>
        <end position="76"/>
    </location>
</feature>
<dbReference type="OrthoDB" id="4764735at2759"/>
<dbReference type="AlphaFoldDB" id="A0A8A3NYL1"/>
<feature type="compositionally biased region" description="Basic and acidic residues" evidence="1">
    <location>
        <begin position="51"/>
        <end position="61"/>
    </location>
</feature>
<dbReference type="EMBL" id="CP063406">
    <property type="protein sequence ID" value="QSZ30623.1"/>
    <property type="molecule type" value="Genomic_DNA"/>
</dbReference>
<organism evidence="2 3">
    <name type="scientific">Monilinia vaccinii-corymbosi</name>
    <dbReference type="NCBI Taxonomy" id="61207"/>
    <lineage>
        <taxon>Eukaryota</taxon>
        <taxon>Fungi</taxon>
        <taxon>Dikarya</taxon>
        <taxon>Ascomycota</taxon>
        <taxon>Pezizomycotina</taxon>
        <taxon>Leotiomycetes</taxon>
        <taxon>Helotiales</taxon>
        <taxon>Sclerotiniaceae</taxon>
        <taxon>Monilinia</taxon>
    </lineage>
</organism>
<feature type="region of interest" description="Disordered" evidence="1">
    <location>
        <begin position="33"/>
        <end position="94"/>
    </location>
</feature>